<organism evidence="1 2">
    <name type="scientific">Candidatus Marithioploca araucensis</name>
    <dbReference type="NCBI Taxonomy" id="70273"/>
    <lineage>
        <taxon>Bacteria</taxon>
        <taxon>Pseudomonadati</taxon>
        <taxon>Pseudomonadota</taxon>
        <taxon>Gammaproteobacteria</taxon>
        <taxon>Thiotrichales</taxon>
        <taxon>Thiotrichaceae</taxon>
        <taxon>Candidatus Marithioploca</taxon>
    </lineage>
</organism>
<evidence type="ECO:0000313" key="2">
    <source>
        <dbReference type="Proteomes" id="UP001171945"/>
    </source>
</evidence>
<protein>
    <submittedName>
        <fullName evidence="1">Uncharacterized protein</fullName>
    </submittedName>
</protein>
<name>A0ABT7VQN3_9GAMM</name>
<reference evidence="1" key="1">
    <citation type="submission" date="2023-06" db="EMBL/GenBank/DDBJ databases">
        <title>Uncultivated large filamentous bacteria from sulfidic sediments reveal new species and different genomic features in energy metabolism and defense.</title>
        <authorList>
            <person name="Fonseca A."/>
        </authorList>
    </citation>
    <scope>NUCLEOTIDE SEQUENCE</scope>
    <source>
        <strain evidence="1">HSG4</strain>
    </source>
</reference>
<proteinExistence type="predicted"/>
<gene>
    <name evidence="1" type="ORF">QUF54_01220</name>
</gene>
<evidence type="ECO:0000313" key="1">
    <source>
        <dbReference type="EMBL" id="MDM8561957.1"/>
    </source>
</evidence>
<dbReference type="Proteomes" id="UP001171945">
    <property type="component" value="Unassembled WGS sequence"/>
</dbReference>
<keyword evidence="2" id="KW-1185">Reference proteome</keyword>
<sequence>VIKSGSSIDSSLSLKRIFKASSLSPLFLVSILNGVISVDENACHQVGIEPEKANATIKELNLNCKRLCQVRKRILKKLDADYRKRRASLENATFTQIDALLNQMTAQSLAVKPDGSLPAFFTTIRAFFGSRAEAFLA</sequence>
<comment type="caution">
    <text evidence="1">The sequence shown here is derived from an EMBL/GenBank/DDBJ whole genome shotgun (WGS) entry which is preliminary data.</text>
</comment>
<dbReference type="EMBL" id="JAUCGM010000028">
    <property type="protein sequence ID" value="MDM8561957.1"/>
    <property type="molecule type" value="Genomic_DNA"/>
</dbReference>
<accession>A0ABT7VQN3</accession>
<feature type="non-terminal residue" evidence="1">
    <location>
        <position position="1"/>
    </location>
</feature>